<feature type="compositionally biased region" description="Gly residues" evidence="1">
    <location>
        <begin position="125"/>
        <end position="143"/>
    </location>
</feature>
<feature type="region of interest" description="Disordered" evidence="1">
    <location>
        <begin position="119"/>
        <end position="195"/>
    </location>
</feature>
<dbReference type="AlphaFoldDB" id="A0A518D8R7"/>
<gene>
    <name evidence="2" type="ORF">Pla175_12070</name>
</gene>
<keyword evidence="3" id="KW-1185">Reference proteome</keyword>
<dbReference type="EMBL" id="CP036291">
    <property type="protein sequence ID" value="QDU87840.1"/>
    <property type="molecule type" value="Genomic_DNA"/>
</dbReference>
<protein>
    <submittedName>
        <fullName evidence="2">Uncharacterized protein</fullName>
    </submittedName>
</protein>
<evidence type="ECO:0000256" key="1">
    <source>
        <dbReference type="SAM" id="MobiDB-lite"/>
    </source>
</evidence>
<feature type="compositionally biased region" description="Basic and acidic residues" evidence="1">
    <location>
        <begin position="166"/>
        <end position="186"/>
    </location>
</feature>
<sequence>MQKPWLMRGGAVALGGLVLAWMLGWIDGSLLASKYSSDPAVAELQRLSDEAIQAGVPKDDAQRQAFRQRIEGLTDAQRREFFTSSQPKFTLMMERKLNDFFALSPAEQRRELDAEIDRMEAGKSNGKGKGGGPGGAGDRGAFGGEISPEKRDEMRKRKLDATTPELRAKFETRLDMLNERRAKRGLEPMGPGRGR</sequence>
<reference evidence="2 3" key="1">
    <citation type="submission" date="2019-02" db="EMBL/GenBank/DDBJ databases">
        <title>Deep-cultivation of Planctomycetes and their phenomic and genomic characterization uncovers novel biology.</title>
        <authorList>
            <person name="Wiegand S."/>
            <person name="Jogler M."/>
            <person name="Boedeker C."/>
            <person name="Pinto D."/>
            <person name="Vollmers J."/>
            <person name="Rivas-Marin E."/>
            <person name="Kohn T."/>
            <person name="Peeters S.H."/>
            <person name="Heuer A."/>
            <person name="Rast P."/>
            <person name="Oberbeckmann S."/>
            <person name="Bunk B."/>
            <person name="Jeske O."/>
            <person name="Meyerdierks A."/>
            <person name="Storesund J.E."/>
            <person name="Kallscheuer N."/>
            <person name="Luecker S."/>
            <person name="Lage O.M."/>
            <person name="Pohl T."/>
            <person name="Merkel B.J."/>
            <person name="Hornburger P."/>
            <person name="Mueller R.-W."/>
            <person name="Bruemmer F."/>
            <person name="Labrenz M."/>
            <person name="Spormann A.M."/>
            <person name="Op den Camp H."/>
            <person name="Overmann J."/>
            <person name="Amann R."/>
            <person name="Jetten M.S.M."/>
            <person name="Mascher T."/>
            <person name="Medema M.H."/>
            <person name="Devos D.P."/>
            <person name="Kaster A.-K."/>
            <person name="Ovreas L."/>
            <person name="Rohde M."/>
            <person name="Galperin M.Y."/>
            <person name="Jogler C."/>
        </authorList>
    </citation>
    <scope>NUCLEOTIDE SEQUENCE [LARGE SCALE GENOMIC DNA]</scope>
    <source>
        <strain evidence="2 3">Pla175</strain>
    </source>
</reference>
<proteinExistence type="predicted"/>
<evidence type="ECO:0000313" key="2">
    <source>
        <dbReference type="EMBL" id="QDU87840.1"/>
    </source>
</evidence>
<dbReference type="RefSeq" id="WP_145282104.1">
    <property type="nucleotide sequence ID" value="NZ_CP036291.1"/>
</dbReference>
<dbReference type="OrthoDB" id="272494at2"/>
<name>A0A518D8R7_9BACT</name>
<accession>A0A518D8R7</accession>
<dbReference type="Proteomes" id="UP000317429">
    <property type="component" value="Chromosome"/>
</dbReference>
<evidence type="ECO:0000313" key="3">
    <source>
        <dbReference type="Proteomes" id="UP000317429"/>
    </source>
</evidence>
<organism evidence="2 3">
    <name type="scientific">Pirellulimonas nuda</name>
    <dbReference type="NCBI Taxonomy" id="2528009"/>
    <lineage>
        <taxon>Bacteria</taxon>
        <taxon>Pseudomonadati</taxon>
        <taxon>Planctomycetota</taxon>
        <taxon>Planctomycetia</taxon>
        <taxon>Pirellulales</taxon>
        <taxon>Lacipirellulaceae</taxon>
        <taxon>Pirellulimonas</taxon>
    </lineage>
</organism>
<dbReference type="KEGG" id="pnd:Pla175_12070"/>